<dbReference type="Gene3D" id="2.60.40.150">
    <property type="entry name" value="C2 domain"/>
    <property type="match status" value="2"/>
</dbReference>
<dbReference type="GO" id="GO:0070382">
    <property type="term" value="C:exocytic vesicle"/>
    <property type="evidence" value="ECO:0007669"/>
    <property type="project" value="TreeGrafter"/>
</dbReference>
<dbReference type="GO" id="GO:0005544">
    <property type="term" value="F:calcium-dependent phospholipid binding"/>
    <property type="evidence" value="ECO:0007669"/>
    <property type="project" value="TreeGrafter"/>
</dbReference>
<dbReference type="GO" id="GO:0005509">
    <property type="term" value="F:calcium ion binding"/>
    <property type="evidence" value="ECO:0007669"/>
    <property type="project" value="TreeGrafter"/>
</dbReference>
<reference evidence="2" key="2">
    <citation type="submission" date="2023-05" db="EMBL/GenBank/DDBJ databases">
        <authorList>
            <person name="Fouks B."/>
        </authorList>
    </citation>
    <scope>NUCLEOTIDE SEQUENCE</scope>
    <source>
        <strain evidence="2">Stay&amp;Tobe</strain>
        <tissue evidence="2">Testes</tissue>
    </source>
</reference>
<gene>
    <name evidence="2" type="ORF">L9F63_015428</name>
</gene>
<feature type="domain" description="C2" evidence="1">
    <location>
        <begin position="200"/>
        <end position="317"/>
    </location>
</feature>
<feature type="domain" description="C2" evidence="1">
    <location>
        <begin position="328"/>
        <end position="469"/>
    </location>
</feature>
<organism evidence="2 3">
    <name type="scientific">Diploptera punctata</name>
    <name type="common">Pacific beetle cockroach</name>
    <dbReference type="NCBI Taxonomy" id="6984"/>
    <lineage>
        <taxon>Eukaryota</taxon>
        <taxon>Metazoa</taxon>
        <taxon>Ecdysozoa</taxon>
        <taxon>Arthropoda</taxon>
        <taxon>Hexapoda</taxon>
        <taxon>Insecta</taxon>
        <taxon>Pterygota</taxon>
        <taxon>Neoptera</taxon>
        <taxon>Polyneoptera</taxon>
        <taxon>Dictyoptera</taxon>
        <taxon>Blattodea</taxon>
        <taxon>Blaberoidea</taxon>
        <taxon>Blaberidae</taxon>
        <taxon>Diplopterinae</taxon>
        <taxon>Diploptera</taxon>
    </lineage>
</organism>
<dbReference type="InterPro" id="IPR035892">
    <property type="entry name" value="C2_domain_sf"/>
</dbReference>
<dbReference type="GO" id="GO:0000149">
    <property type="term" value="F:SNARE binding"/>
    <property type="evidence" value="ECO:0007669"/>
    <property type="project" value="TreeGrafter"/>
</dbReference>
<keyword evidence="3" id="KW-1185">Reference proteome</keyword>
<dbReference type="InterPro" id="IPR000008">
    <property type="entry name" value="C2_dom"/>
</dbReference>
<dbReference type="GO" id="GO:0005886">
    <property type="term" value="C:plasma membrane"/>
    <property type="evidence" value="ECO:0007669"/>
    <property type="project" value="TreeGrafter"/>
</dbReference>
<proteinExistence type="predicted"/>
<feature type="non-terminal residue" evidence="2">
    <location>
        <position position="473"/>
    </location>
</feature>
<name>A0AAD8A5X0_DIPPU</name>
<comment type="caution">
    <text evidence="2">The sequence shown here is derived from an EMBL/GenBank/DDBJ whole genome shotgun (WGS) entry which is preliminary data.</text>
</comment>
<evidence type="ECO:0000313" key="2">
    <source>
        <dbReference type="EMBL" id="KAJ9592923.1"/>
    </source>
</evidence>
<dbReference type="GO" id="GO:0030276">
    <property type="term" value="F:clathrin binding"/>
    <property type="evidence" value="ECO:0007669"/>
    <property type="project" value="TreeGrafter"/>
</dbReference>
<accession>A0AAD8A5X0</accession>
<dbReference type="AlphaFoldDB" id="A0AAD8A5X0"/>
<dbReference type="SMART" id="SM00239">
    <property type="entry name" value="C2"/>
    <property type="match status" value="2"/>
</dbReference>
<dbReference type="Proteomes" id="UP001233999">
    <property type="component" value="Unassembled WGS sequence"/>
</dbReference>
<dbReference type="PANTHER" id="PTHR10024">
    <property type="entry name" value="SYNAPTOTAGMIN"/>
    <property type="match status" value="1"/>
</dbReference>
<reference evidence="2" key="1">
    <citation type="journal article" date="2023" name="IScience">
        <title>Live-bearing cockroach genome reveals convergent evolutionary mechanisms linked to viviparity in insects and beyond.</title>
        <authorList>
            <person name="Fouks B."/>
            <person name="Harrison M.C."/>
            <person name="Mikhailova A.A."/>
            <person name="Marchal E."/>
            <person name="English S."/>
            <person name="Carruthers M."/>
            <person name="Jennings E.C."/>
            <person name="Chiamaka E.L."/>
            <person name="Frigard R.A."/>
            <person name="Pippel M."/>
            <person name="Attardo G.M."/>
            <person name="Benoit J.B."/>
            <person name="Bornberg-Bauer E."/>
            <person name="Tobe S.S."/>
        </authorList>
    </citation>
    <scope>NUCLEOTIDE SEQUENCE</scope>
    <source>
        <strain evidence="2">Stay&amp;Tobe</strain>
    </source>
</reference>
<dbReference type="Pfam" id="PF00168">
    <property type="entry name" value="C2"/>
    <property type="match status" value="2"/>
</dbReference>
<dbReference type="GO" id="GO:0001786">
    <property type="term" value="F:phosphatidylserine binding"/>
    <property type="evidence" value="ECO:0007669"/>
    <property type="project" value="TreeGrafter"/>
</dbReference>
<protein>
    <recommendedName>
        <fullName evidence="1">C2 domain-containing protein</fullName>
    </recommendedName>
</protein>
<evidence type="ECO:0000313" key="3">
    <source>
        <dbReference type="Proteomes" id="UP001233999"/>
    </source>
</evidence>
<dbReference type="GO" id="GO:0017156">
    <property type="term" value="P:calcium-ion regulated exocytosis"/>
    <property type="evidence" value="ECO:0007669"/>
    <property type="project" value="TreeGrafter"/>
</dbReference>
<dbReference type="PANTHER" id="PTHR10024:SF234">
    <property type="entry name" value="SYNAPTOTAGMIN-15-RELATED"/>
    <property type="match status" value="1"/>
</dbReference>
<evidence type="ECO:0000259" key="1">
    <source>
        <dbReference type="PROSITE" id="PS50004"/>
    </source>
</evidence>
<dbReference type="SUPFAM" id="SSF49562">
    <property type="entry name" value="C2 domain (Calcium/lipid-binding domain, CaLB)"/>
    <property type="match status" value="2"/>
</dbReference>
<dbReference type="EMBL" id="JASPKZ010003797">
    <property type="protein sequence ID" value="KAJ9592923.1"/>
    <property type="molecule type" value="Genomic_DNA"/>
</dbReference>
<dbReference type="PROSITE" id="PS50004">
    <property type="entry name" value="C2"/>
    <property type="match status" value="2"/>
</dbReference>
<sequence>HRDVKEDERKLIFLSHANTVKKMGSITVLHPQTKNTQHRDVKEEERKSVYLSHADTETKTSPITVIQPQTKNTQLTTWGQIQIQHCLQVMASPFKQRDIQEEERKSPHLCHANTVNKMSSISVIQPHTKWLKSQSMQEINTSITPGDNKKEAAADLARSYGLDTSLYASECAPMSRSTEALNAWRSPANSETLDLYEECSHGLIHFSASYYQKSKKLYVHINKLESLPPKGNHYTYSIFVKLVVLPMEKPVRVSKLIKDDLNPTIEEDFEFYVKEPLGKVLRLSVYDADHLSKYDAVGHALFYLEDVIAGRPRRYAMKLYKQSQPDVSPGIIHLTLRYKKDTMIATVLIKEAHNLLLTTGASKSTRTSDKYNTYVKVVYYFAGQKSKSKRTIVVANSRNPTYNQTFSFKLSSNFLHDSMIVISVMMKGMLRKDVAIGRLILGPFHYAETHVKTPWGRALLDQQEVSHWFRLYL</sequence>